<reference evidence="1" key="1">
    <citation type="submission" date="2021-02" db="EMBL/GenBank/DDBJ databases">
        <authorList>
            <person name="Nowell W R."/>
        </authorList>
    </citation>
    <scope>NUCLEOTIDE SEQUENCE</scope>
</reference>
<dbReference type="InterPro" id="IPR032675">
    <property type="entry name" value="LRR_dom_sf"/>
</dbReference>
<name>A0A820NLN8_9BILA</name>
<dbReference type="EMBL" id="CAJOAZ010025032">
    <property type="protein sequence ID" value="CAF4389735.1"/>
    <property type="molecule type" value="Genomic_DNA"/>
</dbReference>
<comment type="caution">
    <text evidence="1">The sequence shown here is derived from an EMBL/GenBank/DDBJ whole genome shotgun (WGS) entry which is preliminary data.</text>
</comment>
<dbReference type="Gene3D" id="3.80.10.10">
    <property type="entry name" value="Ribonuclease Inhibitor"/>
    <property type="match status" value="1"/>
</dbReference>
<feature type="non-terminal residue" evidence="1">
    <location>
        <position position="1"/>
    </location>
</feature>
<accession>A0A820NLN8</accession>
<gene>
    <name evidence="1" type="ORF">OXD698_LOCUS50833</name>
</gene>
<proteinExistence type="predicted"/>
<dbReference type="AlphaFoldDB" id="A0A820NLN8"/>
<dbReference type="Proteomes" id="UP000663844">
    <property type="component" value="Unassembled WGS sequence"/>
</dbReference>
<evidence type="ECO:0000313" key="2">
    <source>
        <dbReference type="Proteomes" id="UP000663844"/>
    </source>
</evidence>
<organism evidence="1 2">
    <name type="scientific">Adineta steineri</name>
    <dbReference type="NCBI Taxonomy" id="433720"/>
    <lineage>
        <taxon>Eukaryota</taxon>
        <taxon>Metazoa</taxon>
        <taxon>Spiralia</taxon>
        <taxon>Gnathifera</taxon>
        <taxon>Rotifera</taxon>
        <taxon>Eurotatoria</taxon>
        <taxon>Bdelloidea</taxon>
        <taxon>Adinetida</taxon>
        <taxon>Adinetidae</taxon>
        <taxon>Adineta</taxon>
    </lineage>
</organism>
<dbReference type="SUPFAM" id="SSF52058">
    <property type="entry name" value="L domain-like"/>
    <property type="match status" value="1"/>
</dbReference>
<sequence length="103" mass="11921">MPMIDAKVFLNFSTTIQSMNFSSNQITDVDLWPLFVKTQNTMTIDLSHNLIRNYTNEIPISLSQFTETPDPRYFYLNDNQIERISDLLLEQYGACETSSFLGI</sequence>
<protein>
    <submittedName>
        <fullName evidence="1">Uncharacterized protein</fullName>
    </submittedName>
</protein>
<evidence type="ECO:0000313" key="1">
    <source>
        <dbReference type="EMBL" id="CAF4389735.1"/>
    </source>
</evidence>